<keyword evidence="7" id="KW-0812">Transmembrane</keyword>
<gene>
    <name evidence="9" type="primary">lepB</name>
    <name evidence="9" type="ORF">C4F40_16560</name>
</gene>
<dbReference type="EMBL" id="PSKQ01000023">
    <property type="protein sequence ID" value="MBE8722339.1"/>
    <property type="molecule type" value="Genomic_DNA"/>
</dbReference>
<comment type="subcellular location">
    <subcellularLocation>
        <location evidence="7">Membrane</location>
        <topology evidence="7">Single-pass type II membrane protein</topology>
    </subcellularLocation>
</comment>
<protein>
    <recommendedName>
        <fullName evidence="4 7">Signal peptidase I</fullName>
        <ecNumber evidence="3 7">3.4.21.89</ecNumber>
    </recommendedName>
</protein>
<dbReference type="PANTHER" id="PTHR43390:SF1">
    <property type="entry name" value="CHLOROPLAST PROCESSING PEPTIDASE"/>
    <property type="match status" value="1"/>
</dbReference>
<feature type="transmembrane region" description="Helical" evidence="7">
    <location>
        <begin position="20"/>
        <end position="40"/>
    </location>
</feature>
<dbReference type="Gene3D" id="2.10.109.10">
    <property type="entry name" value="Umud Fragment, subunit A"/>
    <property type="match status" value="1"/>
</dbReference>
<dbReference type="Proteomes" id="UP000618319">
    <property type="component" value="Unassembled WGS sequence"/>
</dbReference>
<dbReference type="CDD" id="cd06530">
    <property type="entry name" value="S26_SPase_I"/>
    <property type="match status" value="1"/>
</dbReference>
<dbReference type="InterPro" id="IPR036286">
    <property type="entry name" value="LexA/Signal_pep-like_sf"/>
</dbReference>
<dbReference type="PRINTS" id="PR00727">
    <property type="entry name" value="LEADERPTASE"/>
</dbReference>
<keyword evidence="10" id="KW-1185">Reference proteome</keyword>
<comment type="similarity">
    <text evidence="2 7">Belongs to the peptidase S26 family.</text>
</comment>
<organism evidence="9 10">
    <name type="scientific">Sphingobacterium pedocola</name>
    <dbReference type="NCBI Taxonomy" id="2082722"/>
    <lineage>
        <taxon>Bacteria</taxon>
        <taxon>Pseudomonadati</taxon>
        <taxon>Bacteroidota</taxon>
        <taxon>Sphingobacteriia</taxon>
        <taxon>Sphingobacteriales</taxon>
        <taxon>Sphingobacteriaceae</taxon>
        <taxon>Sphingobacterium</taxon>
    </lineage>
</organism>
<feature type="domain" description="Peptidase S26" evidence="8">
    <location>
        <begin position="19"/>
        <end position="266"/>
    </location>
</feature>
<dbReference type="SUPFAM" id="SSF51306">
    <property type="entry name" value="LexA/Signal peptidase"/>
    <property type="match status" value="1"/>
</dbReference>
<evidence type="ECO:0000256" key="2">
    <source>
        <dbReference type="ARBA" id="ARBA00009370"/>
    </source>
</evidence>
<reference evidence="9 10" key="1">
    <citation type="submission" date="2018-02" db="EMBL/GenBank/DDBJ databases">
        <title>Sphingobacterium KA21.</title>
        <authorList>
            <person name="Vasarhelyi B.M."/>
            <person name="Deshmukh S."/>
            <person name="Balint B."/>
            <person name="Kukolya J."/>
        </authorList>
    </citation>
    <scope>NUCLEOTIDE SEQUENCE [LARGE SCALE GENOMIC DNA]</scope>
    <source>
        <strain evidence="9 10">Ka21</strain>
    </source>
</reference>
<dbReference type="Pfam" id="PF10502">
    <property type="entry name" value="Peptidase_S26"/>
    <property type="match status" value="1"/>
</dbReference>
<evidence type="ECO:0000256" key="1">
    <source>
        <dbReference type="ARBA" id="ARBA00000677"/>
    </source>
</evidence>
<keyword evidence="7" id="KW-0472">Membrane</keyword>
<sequence>MLTTDKRIKKKNSGWKGIAVIGMITILIVIALRIFLFASFKIPSLSMEPTLLAGDFILVNKLIPGPRIDFLGNKETNSIFRVPGLRAIQRKDVLVFNDPYYQSKVIVRNWNAHYVKRCIGLPGDTLSIKNGNCFISNDSTTAVVRKYQDENRLAIASTQYDTPRMFKSLGWTVHNFGSIYIPRKGDRITLDSVNRHIYARLIEYETDKKMTEMDGLFYLDTDLCSAYTFQKNYYFMAGDNSSDSKDSRYWGLLPEDHIVGKVSYVWKSIDPNSNKYRFDRFFKSLDE</sequence>
<evidence type="ECO:0000256" key="3">
    <source>
        <dbReference type="ARBA" id="ARBA00013208"/>
    </source>
</evidence>
<keyword evidence="7" id="KW-1133">Transmembrane helix</keyword>
<accession>A0ABR9TAI2</accession>
<keyword evidence="5 7" id="KW-0645">Protease</keyword>
<dbReference type="PANTHER" id="PTHR43390">
    <property type="entry name" value="SIGNAL PEPTIDASE I"/>
    <property type="match status" value="1"/>
</dbReference>
<dbReference type="InterPro" id="IPR019533">
    <property type="entry name" value="Peptidase_S26"/>
</dbReference>
<dbReference type="PROSITE" id="PS00761">
    <property type="entry name" value="SPASE_I_3"/>
    <property type="match status" value="1"/>
</dbReference>
<dbReference type="PROSITE" id="PS00501">
    <property type="entry name" value="SPASE_I_1"/>
    <property type="match status" value="1"/>
</dbReference>
<dbReference type="RefSeq" id="WP_196940251.1">
    <property type="nucleotide sequence ID" value="NZ_MU158690.1"/>
</dbReference>
<name>A0ABR9TAI2_9SPHI</name>
<dbReference type="EC" id="3.4.21.89" evidence="3 7"/>
<evidence type="ECO:0000256" key="4">
    <source>
        <dbReference type="ARBA" id="ARBA00019232"/>
    </source>
</evidence>
<evidence type="ECO:0000313" key="10">
    <source>
        <dbReference type="Proteomes" id="UP000618319"/>
    </source>
</evidence>
<evidence type="ECO:0000259" key="8">
    <source>
        <dbReference type="Pfam" id="PF10502"/>
    </source>
</evidence>
<dbReference type="InterPro" id="IPR019758">
    <property type="entry name" value="Pept_S26A_signal_pept_1_CS"/>
</dbReference>
<comment type="catalytic activity">
    <reaction evidence="1 7">
        <text>Cleavage of hydrophobic, N-terminal signal or leader sequences from secreted and periplasmic proteins.</text>
        <dbReference type="EC" id="3.4.21.89"/>
    </reaction>
</comment>
<evidence type="ECO:0000256" key="6">
    <source>
        <dbReference type="ARBA" id="ARBA00022801"/>
    </source>
</evidence>
<comment type="caution">
    <text evidence="9">The sequence shown here is derived from an EMBL/GenBank/DDBJ whole genome shotgun (WGS) entry which is preliminary data.</text>
</comment>
<dbReference type="NCBIfam" id="TIGR02227">
    <property type="entry name" value="sigpep_I_bact"/>
    <property type="match status" value="1"/>
</dbReference>
<evidence type="ECO:0000256" key="7">
    <source>
        <dbReference type="RuleBase" id="RU362042"/>
    </source>
</evidence>
<proteinExistence type="inferred from homology"/>
<dbReference type="InterPro" id="IPR000223">
    <property type="entry name" value="Pept_S26A_signal_pept_1"/>
</dbReference>
<dbReference type="InterPro" id="IPR019756">
    <property type="entry name" value="Pept_S26A_signal_pept_1_Ser-AS"/>
</dbReference>
<keyword evidence="6 7" id="KW-0378">Hydrolase</keyword>
<evidence type="ECO:0000313" key="9">
    <source>
        <dbReference type="EMBL" id="MBE8722339.1"/>
    </source>
</evidence>
<evidence type="ECO:0000256" key="5">
    <source>
        <dbReference type="ARBA" id="ARBA00022670"/>
    </source>
</evidence>